<reference evidence="1 2" key="1">
    <citation type="submission" date="2014-12" db="EMBL/GenBank/DDBJ databases">
        <title>Genome assembly of Enhygromyxa salina DSM 15201.</title>
        <authorList>
            <person name="Sharma G."/>
            <person name="Subramanian S."/>
        </authorList>
    </citation>
    <scope>NUCLEOTIDE SEQUENCE [LARGE SCALE GENOMIC DNA]</scope>
    <source>
        <strain evidence="1 2">DSM 15201</strain>
    </source>
</reference>
<sequence>MPRQLLAEQREPSTALRESSVLITLATQSAPITLPDHCPADHVRKFESYLVAHMVEIARTM</sequence>
<accession>A0A0C2CXZ9</accession>
<dbReference type="RefSeq" id="WP_052553424.1">
    <property type="nucleotide sequence ID" value="NZ_JMCC02000071.1"/>
</dbReference>
<gene>
    <name evidence="1" type="ORF">DB30_06678</name>
</gene>
<name>A0A0C2CXZ9_9BACT</name>
<evidence type="ECO:0000313" key="1">
    <source>
        <dbReference type="EMBL" id="KIG14530.1"/>
    </source>
</evidence>
<evidence type="ECO:0000313" key="2">
    <source>
        <dbReference type="Proteomes" id="UP000031599"/>
    </source>
</evidence>
<comment type="caution">
    <text evidence="1">The sequence shown here is derived from an EMBL/GenBank/DDBJ whole genome shotgun (WGS) entry which is preliminary data.</text>
</comment>
<dbReference type="AlphaFoldDB" id="A0A0C2CXZ9"/>
<protein>
    <submittedName>
        <fullName evidence="1">Uncharacterized protein</fullName>
    </submittedName>
</protein>
<proteinExistence type="predicted"/>
<dbReference type="EMBL" id="JMCC02000071">
    <property type="protein sequence ID" value="KIG14530.1"/>
    <property type="molecule type" value="Genomic_DNA"/>
</dbReference>
<organism evidence="1 2">
    <name type="scientific">Enhygromyxa salina</name>
    <dbReference type="NCBI Taxonomy" id="215803"/>
    <lineage>
        <taxon>Bacteria</taxon>
        <taxon>Pseudomonadati</taxon>
        <taxon>Myxococcota</taxon>
        <taxon>Polyangia</taxon>
        <taxon>Nannocystales</taxon>
        <taxon>Nannocystaceae</taxon>
        <taxon>Enhygromyxa</taxon>
    </lineage>
</organism>
<dbReference type="Proteomes" id="UP000031599">
    <property type="component" value="Unassembled WGS sequence"/>
</dbReference>